<dbReference type="Proteomes" id="UP000595064">
    <property type="component" value="Chromosome"/>
</dbReference>
<gene>
    <name evidence="1" type="ORF">I6G47_11280</name>
</gene>
<evidence type="ECO:0000313" key="1">
    <source>
        <dbReference type="EMBL" id="QPS83601.1"/>
    </source>
</evidence>
<protein>
    <submittedName>
        <fullName evidence="1">Uncharacterized protein</fullName>
    </submittedName>
</protein>
<dbReference type="RefSeq" id="WP_198129391.1">
    <property type="nucleotide sequence ID" value="NZ_CP065748.1"/>
</dbReference>
<accession>A0A7T3DFT4</accession>
<keyword evidence="2" id="KW-1185">Reference proteome</keyword>
<dbReference type="KEGG" id="dla:I6G47_11280"/>
<sequence length="68" mass="7194">MNLHTITTAHSYRAILIPADIHPDEVEQLADDNLLPVLQLKAASASHATVSAGAASGLPVLRVERLEA</sequence>
<dbReference type="AlphaFoldDB" id="A0A7T3DFT4"/>
<dbReference type="EMBL" id="CP065748">
    <property type="protein sequence ID" value="QPS83601.1"/>
    <property type="molecule type" value="Genomic_DNA"/>
</dbReference>
<evidence type="ECO:0000313" key="2">
    <source>
        <dbReference type="Proteomes" id="UP000595064"/>
    </source>
</evidence>
<name>A0A7T3DFT4_9BURK</name>
<reference evidence="1 2" key="1">
    <citation type="submission" date="2020-12" db="EMBL/GenBank/DDBJ databases">
        <title>FDA dAtabase for Regulatory Grade micrObial Sequences (FDA-ARGOS): Supporting development and validation of Infectious Disease Dx tests.</title>
        <authorList>
            <person name="Sproer C."/>
            <person name="Gronow S."/>
            <person name="Severitt S."/>
            <person name="Schroder I."/>
            <person name="Tallon L."/>
            <person name="Sadzewicz L."/>
            <person name="Zhao X."/>
            <person name="Boylan J."/>
            <person name="Ott S."/>
            <person name="Bowen H."/>
            <person name="Vavikolanu K."/>
            <person name="Mehta A."/>
            <person name="Aluvathingal J."/>
            <person name="Nadendla S."/>
            <person name="Lowell S."/>
            <person name="Myers T."/>
            <person name="Yan Y."/>
            <person name="Sichtig H."/>
        </authorList>
    </citation>
    <scope>NUCLEOTIDE SEQUENCE [LARGE SCALE GENOMIC DNA]</scope>
    <source>
        <strain evidence="1 2">FDAARGOS_890</strain>
    </source>
</reference>
<proteinExistence type="predicted"/>
<organism evidence="1 2">
    <name type="scientific">Delftia lacustris</name>
    <dbReference type="NCBI Taxonomy" id="558537"/>
    <lineage>
        <taxon>Bacteria</taxon>
        <taxon>Pseudomonadati</taxon>
        <taxon>Pseudomonadota</taxon>
        <taxon>Betaproteobacteria</taxon>
        <taxon>Burkholderiales</taxon>
        <taxon>Comamonadaceae</taxon>
        <taxon>Delftia</taxon>
    </lineage>
</organism>